<name>A0A6S6VKV8_9PLEO</name>
<keyword evidence="1" id="KW-0479">Metal-binding</keyword>
<dbReference type="InterPro" id="IPR007219">
    <property type="entry name" value="XnlR_reg_dom"/>
</dbReference>
<dbReference type="EMBL" id="HG992978">
    <property type="protein sequence ID" value="CAE7015752.1"/>
    <property type="molecule type" value="Genomic_DNA"/>
</dbReference>
<evidence type="ECO:0000259" key="7">
    <source>
        <dbReference type="SMART" id="SM00906"/>
    </source>
</evidence>
<dbReference type="GO" id="GO:0000978">
    <property type="term" value="F:RNA polymerase II cis-regulatory region sequence-specific DNA binding"/>
    <property type="evidence" value="ECO:0007669"/>
    <property type="project" value="TreeGrafter"/>
</dbReference>
<dbReference type="AlphaFoldDB" id="A0A6S6VKV8"/>
<dbReference type="GO" id="GO:0006351">
    <property type="term" value="P:DNA-templated transcription"/>
    <property type="evidence" value="ECO:0007669"/>
    <property type="project" value="InterPro"/>
</dbReference>
<dbReference type="GO" id="GO:0005634">
    <property type="term" value="C:nucleus"/>
    <property type="evidence" value="ECO:0007669"/>
    <property type="project" value="TreeGrafter"/>
</dbReference>
<dbReference type="InterPro" id="IPR051430">
    <property type="entry name" value="Fungal_TF_Env_Response"/>
</dbReference>
<organism evidence="8 9">
    <name type="scientific">Pyrenophora teres f. teres</name>
    <dbReference type="NCBI Taxonomy" id="97479"/>
    <lineage>
        <taxon>Eukaryota</taxon>
        <taxon>Fungi</taxon>
        <taxon>Dikarya</taxon>
        <taxon>Ascomycota</taxon>
        <taxon>Pezizomycotina</taxon>
        <taxon>Dothideomycetes</taxon>
        <taxon>Pleosporomycetidae</taxon>
        <taxon>Pleosporales</taxon>
        <taxon>Pleosporineae</taxon>
        <taxon>Pleosporaceae</taxon>
        <taxon>Pyrenophora</taxon>
    </lineage>
</organism>
<dbReference type="CDD" id="cd12148">
    <property type="entry name" value="fungal_TF_MHR"/>
    <property type="match status" value="1"/>
</dbReference>
<keyword evidence="5" id="KW-0804">Transcription</keyword>
<evidence type="ECO:0000256" key="5">
    <source>
        <dbReference type="ARBA" id="ARBA00023163"/>
    </source>
</evidence>
<accession>A0A6S6VKV8</accession>
<keyword evidence="3" id="KW-0805">Transcription regulation</keyword>
<dbReference type="PANTHER" id="PTHR31944:SF131">
    <property type="entry name" value="HEME-RESPONSIVE ZINC FINGER TRANSCRIPTION FACTOR HAP1"/>
    <property type="match status" value="1"/>
</dbReference>
<evidence type="ECO:0000313" key="9">
    <source>
        <dbReference type="Proteomes" id="UP000472372"/>
    </source>
</evidence>
<reference evidence="8" key="1">
    <citation type="submission" date="2021-02" db="EMBL/GenBank/DDBJ databases">
        <authorList>
            <person name="Syme A R."/>
            <person name="Syme A R."/>
            <person name="Moolhuijzen P."/>
        </authorList>
    </citation>
    <scope>NUCLEOTIDE SEQUENCE</scope>
    <source>
        <strain evidence="8">W1-1</strain>
    </source>
</reference>
<dbReference type="Proteomes" id="UP000472372">
    <property type="component" value="Chromosome 2"/>
</dbReference>
<evidence type="ECO:0000256" key="2">
    <source>
        <dbReference type="ARBA" id="ARBA00022833"/>
    </source>
</evidence>
<feature type="domain" description="Xylanolytic transcriptional activator regulatory" evidence="7">
    <location>
        <begin position="266"/>
        <end position="340"/>
    </location>
</feature>
<protein>
    <submittedName>
        <fullName evidence="8">Zn2Cys6 transcription factor</fullName>
    </submittedName>
</protein>
<dbReference type="Pfam" id="PF04082">
    <property type="entry name" value="Fungal_trans"/>
    <property type="match status" value="1"/>
</dbReference>
<dbReference type="PANTHER" id="PTHR31944">
    <property type="entry name" value="HEME-RESPONSIVE ZINC FINGER TRANSCRIPTION FACTOR HAP1"/>
    <property type="match status" value="1"/>
</dbReference>
<keyword evidence="4" id="KW-0238">DNA-binding</keyword>
<evidence type="ECO:0000256" key="4">
    <source>
        <dbReference type="ARBA" id="ARBA00023125"/>
    </source>
</evidence>
<keyword evidence="6" id="KW-0539">Nucleus</keyword>
<evidence type="ECO:0000256" key="6">
    <source>
        <dbReference type="ARBA" id="ARBA00023242"/>
    </source>
</evidence>
<proteinExistence type="predicted"/>
<dbReference type="SMART" id="SM00906">
    <property type="entry name" value="Fungal_trans"/>
    <property type="match status" value="1"/>
</dbReference>
<sequence length="714" mass="81173">MPANSGPEQSQSASSIENFQLNSIENLQQRLAKVEELLGVSLGRKSSETANVELPISSPPLIRTETAQISQSDYYGEDSRVTLLNQFVEVRDFLNDMGDDNQLMAYVKQVKFLKTKYSAILASSRGVSNFNLPQALRKLWEYLPPKSYCDRLVTAYFRSFERCLRILHRPTFMRQYEELWLSDNWELCSPSIIPQLTALLTMAYHVDDAKPHDESHVKYLRGAALDLVQTWLDGLDRKQRTELSTLQVEILLQPSRHFREPNAEKLWSNTGAIVRSAMLMGLHSDPKGMKDISPYQLEMRRRLWATVLEIDLQTSILVNLPLIVPELTSYHPVPSNLNDEDFDEYTKTLPKSRPLSDLTDSLFQVCLAVSLPSRLKAVSLIQRPTPDTKEILEIGRKIEECLSSKPRVLCLDYNQSAPSHGGLFSNNVQFDVHIQRTLQYLYRPLLFTGQAYTTAVAEIRRHCLRSSLAILSYKDVHMTEKLGQIVSKPLVRHEFFTSLWKTDVLWAGLATCQLIRLFRLPIPTGASYQESEYDEAVLVKTAGSTIDYFIDRIGCQASDLKGILFLSLALKWVQLPHSQPDKSHELYQHATQILATCVDRLLEPLISQCNDRREPPGHDAYLASPPAKRPRTLPPSEYLDSNATIRASTMGAPAYMPLHFYSSSSRTNEAGSWLTSFPGLAVGYSDYRIDMYDDAYDSFGFGATHEWNWGSTWR</sequence>
<dbReference type="GO" id="GO:0008270">
    <property type="term" value="F:zinc ion binding"/>
    <property type="evidence" value="ECO:0007669"/>
    <property type="project" value="InterPro"/>
</dbReference>
<evidence type="ECO:0000256" key="1">
    <source>
        <dbReference type="ARBA" id="ARBA00022723"/>
    </source>
</evidence>
<dbReference type="GO" id="GO:0001228">
    <property type="term" value="F:DNA-binding transcription activator activity, RNA polymerase II-specific"/>
    <property type="evidence" value="ECO:0007669"/>
    <property type="project" value="TreeGrafter"/>
</dbReference>
<keyword evidence="2" id="KW-0862">Zinc</keyword>
<evidence type="ECO:0000313" key="8">
    <source>
        <dbReference type="EMBL" id="CAE7015752.1"/>
    </source>
</evidence>
<gene>
    <name evidence="8" type="ORF">PTTW11_02851</name>
</gene>
<evidence type="ECO:0000256" key="3">
    <source>
        <dbReference type="ARBA" id="ARBA00023015"/>
    </source>
</evidence>